<dbReference type="EMBL" id="AWTC01000001">
    <property type="protein sequence ID" value="EST13652.1"/>
    <property type="molecule type" value="Genomic_DNA"/>
</dbReference>
<dbReference type="Proteomes" id="UP000018296">
    <property type="component" value="Unassembled WGS sequence"/>
</dbReference>
<organism evidence="1 2">
    <name type="scientific">Sporolactobacillus laevolacticus DSM 442</name>
    <dbReference type="NCBI Taxonomy" id="1395513"/>
    <lineage>
        <taxon>Bacteria</taxon>
        <taxon>Bacillati</taxon>
        <taxon>Bacillota</taxon>
        <taxon>Bacilli</taxon>
        <taxon>Bacillales</taxon>
        <taxon>Sporolactobacillaceae</taxon>
        <taxon>Sporolactobacillus</taxon>
    </lineage>
</organism>
<sequence length="32" mass="4027">MSEKLAHVWSIWQGNLIIEMQDIFYFEWRNIK</sequence>
<evidence type="ECO:0000313" key="1">
    <source>
        <dbReference type="EMBL" id="EST13652.1"/>
    </source>
</evidence>
<keyword evidence="2" id="KW-1185">Reference proteome</keyword>
<name>V6J1E1_9BACL</name>
<reference evidence="1 2" key="1">
    <citation type="journal article" date="2013" name="Genome Announc.">
        <title>Genome Sequence of Sporolactobacillus laevolacticus DSM442, an Efficient Polymer-Grade D-Lactate Producer from Agricultural Waste Cottonseed as a Nitrogen Source.</title>
        <authorList>
            <person name="Wang H."/>
            <person name="Wang L."/>
            <person name="Ju J."/>
            <person name="Yu B."/>
            <person name="Ma Y."/>
        </authorList>
    </citation>
    <scope>NUCLEOTIDE SEQUENCE [LARGE SCALE GENOMIC DNA]</scope>
    <source>
        <strain evidence="1 2">DSM 442</strain>
    </source>
</reference>
<gene>
    <name evidence="1" type="ORF">P343_00335</name>
</gene>
<dbReference type="AlphaFoldDB" id="V6J1E1"/>
<proteinExistence type="predicted"/>
<comment type="caution">
    <text evidence="1">The sequence shown here is derived from an EMBL/GenBank/DDBJ whole genome shotgun (WGS) entry which is preliminary data.</text>
</comment>
<evidence type="ECO:0000313" key="2">
    <source>
        <dbReference type="Proteomes" id="UP000018296"/>
    </source>
</evidence>
<accession>V6J1E1</accession>
<dbReference type="STRING" id="1395513.P343_00335"/>
<protein>
    <submittedName>
        <fullName evidence="1">Uncharacterized protein</fullName>
    </submittedName>
</protein>